<feature type="binding site" evidence="10">
    <location>
        <begin position="107"/>
        <end position="113"/>
    </location>
    <ligand>
        <name>ATP</name>
        <dbReference type="ChEBI" id="CHEBI:30616"/>
    </ligand>
</feature>
<evidence type="ECO:0000256" key="3">
    <source>
        <dbReference type="ARBA" id="ARBA00022618"/>
    </source>
</evidence>
<evidence type="ECO:0000256" key="4">
    <source>
        <dbReference type="ARBA" id="ARBA00022741"/>
    </source>
</evidence>
<keyword evidence="5 10" id="KW-0067">ATP-binding</keyword>
<dbReference type="PATRIC" id="fig|1543721.4.peg.1962"/>
<dbReference type="OrthoDB" id="9801978at2"/>
<dbReference type="HAMAP" id="MF_02019">
    <property type="entry name" value="MurF"/>
    <property type="match status" value="1"/>
</dbReference>
<dbReference type="GO" id="GO:0051301">
    <property type="term" value="P:cell division"/>
    <property type="evidence" value="ECO:0007669"/>
    <property type="project" value="UniProtKB-KW"/>
</dbReference>
<evidence type="ECO:0000259" key="12">
    <source>
        <dbReference type="Pfam" id="PF01225"/>
    </source>
</evidence>
<evidence type="ECO:0000256" key="9">
    <source>
        <dbReference type="ARBA" id="ARBA00023316"/>
    </source>
</evidence>
<organism evidence="15 16">
    <name type="scientific">Sedimenticola thiotaurini</name>
    <dbReference type="NCBI Taxonomy" id="1543721"/>
    <lineage>
        <taxon>Bacteria</taxon>
        <taxon>Pseudomonadati</taxon>
        <taxon>Pseudomonadota</taxon>
        <taxon>Gammaproteobacteria</taxon>
        <taxon>Chromatiales</taxon>
        <taxon>Sedimenticolaceae</taxon>
        <taxon>Sedimenticola</taxon>
    </lineage>
</organism>
<keyword evidence="7 10" id="KW-0573">Peptidoglycan synthesis</keyword>
<comment type="catalytic activity">
    <reaction evidence="10 11">
        <text>D-alanyl-D-alanine + UDP-N-acetyl-alpha-D-muramoyl-L-alanyl-gamma-D-glutamyl-meso-2,6-diaminopimelate + ATP = UDP-N-acetyl-alpha-D-muramoyl-L-alanyl-gamma-D-glutamyl-meso-2,6-diaminopimeloyl-D-alanyl-D-alanine + ADP + phosphate + H(+)</text>
        <dbReference type="Rhea" id="RHEA:28374"/>
        <dbReference type="ChEBI" id="CHEBI:15378"/>
        <dbReference type="ChEBI" id="CHEBI:30616"/>
        <dbReference type="ChEBI" id="CHEBI:43474"/>
        <dbReference type="ChEBI" id="CHEBI:57822"/>
        <dbReference type="ChEBI" id="CHEBI:61386"/>
        <dbReference type="ChEBI" id="CHEBI:83905"/>
        <dbReference type="ChEBI" id="CHEBI:456216"/>
        <dbReference type="EC" id="6.3.2.10"/>
    </reaction>
</comment>
<keyword evidence="1 10" id="KW-0963">Cytoplasm</keyword>
<dbReference type="InterPro" id="IPR051046">
    <property type="entry name" value="MurCDEF_CellWall_CoF430Synth"/>
</dbReference>
<dbReference type="GO" id="GO:0047480">
    <property type="term" value="F:UDP-N-acetylmuramoyl-tripeptide-D-alanyl-D-alanine ligase activity"/>
    <property type="evidence" value="ECO:0007669"/>
    <property type="project" value="UniProtKB-UniRule"/>
</dbReference>
<evidence type="ECO:0000313" key="16">
    <source>
        <dbReference type="Proteomes" id="UP000034410"/>
    </source>
</evidence>
<dbReference type="InterPro" id="IPR035911">
    <property type="entry name" value="MurE/MurF_N"/>
</dbReference>
<dbReference type="SUPFAM" id="SSF53244">
    <property type="entry name" value="MurD-like peptide ligases, peptide-binding domain"/>
    <property type="match status" value="1"/>
</dbReference>
<dbReference type="EMBL" id="CP011412">
    <property type="protein sequence ID" value="AKH20541.1"/>
    <property type="molecule type" value="Genomic_DNA"/>
</dbReference>
<gene>
    <name evidence="10" type="primary">murF</name>
    <name evidence="15" type="ORF">AAY24_09450</name>
</gene>
<dbReference type="Pfam" id="PF02875">
    <property type="entry name" value="Mur_ligase_C"/>
    <property type="match status" value="1"/>
</dbReference>
<name>A0A0F7JVF5_9GAMM</name>
<dbReference type="InterPro" id="IPR036615">
    <property type="entry name" value="Mur_ligase_C_dom_sf"/>
</dbReference>
<dbReference type="Proteomes" id="UP000034410">
    <property type="component" value="Chromosome"/>
</dbReference>
<evidence type="ECO:0000256" key="6">
    <source>
        <dbReference type="ARBA" id="ARBA00022960"/>
    </source>
</evidence>
<dbReference type="InterPro" id="IPR000713">
    <property type="entry name" value="Mur_ligase_N"/>
</dbReference>
<dbReference type="GO" id="GO:0071555">
    <property type="term" value="P:cell wall organization"/>
    <property type="evidence" value="ECO:0007669"/>
    <property type="project" value="UniProtKB-KW"/>
</dbReference>
<sequence>MIAFTLAEMAQAIHARHLGDDGRFSAVSTDTRSLAAGDLFVALKGPNFDGHDYLPQALAKGAVAAVVERQMPVNCPQLVVADTRIALGEMAAEWRLKSTAQVIAVTGSNGKTTVKEMIAAILAQQGRVLATRGNLNNDIGLPLTLMGLQDEDFAVVEMGANHPGEIGYLSKIARPDVALLNNACRSHLEGFGDLEGVAKAKSEIVSGLAETGCFVFNADDNYAPFWGGVAAGRRICTFGIQQPADVSSPGRLELQWHAQGFSSRFAVLTPNGELDIELALAGEHNRMNALAAIAAALQVGVSEQSIVNGLASMRPIRGRLQPRQGRQGVWLIDDSYNANPDSVGAAIEVLAQAPGRRFLVLGELGELGSGTEGFYRELGARAQAAGIEHLYAVGKAGVASEQLAQGGVSFASRESLLERLQQQLRPGDRVLVKGSRSAGMEKVISVLVDGETD</sequence>
<evidence type="ECO:0000256" key="11">
    <source>
        <dbReference type="RuleBase" id="RU004136"/>
    </source>
</evidence>
<dbReference type="RefSeq" id="WP_046859474.1">
    <property type="nucleotide sequence ID" value="NZ_CP011412.1"/>
</dbReference>
<evidence type="ECO:0000259" key="13">
    <source>
        <dbReference type="Pfam" id="PF02875"/>
    </source>
</evidence>
<dbReference type="SUPFAM" id="SSF63418">
    <property type="entry name" value="MurE/MurF N-terminal domain"/>
    <property type="match status" value="1"/>
</dbReference>
<keyword evidence="3 10" id="KW-0132">Cell division</keyword>
<evidence type="ECO:0000256" key="7">
    <source>
        <dbReference type="ARBA" id="ARBA00022984"/>
    </source>
</evidence>
<dbReference type="GO" id="GO:0008360">
    <property type="term" value="P:regulation of cell shape"/>
    <property type="evidence" value="ECO:0007669"/>
    <property type="project" value="UniProtKB-KW"/>
</dbReference>
<accession>A0A0F7JVF5</accession>
<protein>
    <recommendedName>
        <fullName evidence="10 11">UDP-N-acetylmuramoyl-tripeptide--D-alanyl-D-alanine ligase</fullName>
        <ecNumber evidence="10 11">6.3.2.10</ecNumber>
    </recommendedName>
    <alternativeName>
        <fullName evidence="10">D-alanyl-D-alanine-adding enzyme</fullName>
    </alternativeName>
</protein>
<comment type="function">
    <text evidence="10 11">Involved in cell wall formation. Catalyzes the final step in the synthesis of UDP-N-acetylmuramoyl-pentapeptide, the precursor of murein.</text>
</comment>
<keyword evidence="6 10" id="KW-0133">Cell shape</keyword>
<evidence type="ECO:0000256" key="5">
    <source>
        <dbReference type="ARBA" id="ARBA00022840"/>
    </source>
</evidence>
<dbReference type="UniPathway" id="UPA00219"/>
<dbReference type="NCBIfam" id="TIGR01143">
    <property type="entry name" value="murF"/>
    <property type="match status" value="1"/>
</dbReference>
<dbReference type="GO" id="GO:0008766">
    <property type="term" value="F:UDP-N-acetylmuramoylalanyl-D-glutamyl-2,6-diaminopimelate-D-alanyl-D-alanine ligase activity"/>
    <property type="evidence" value="ECO:0007669"/>
    <property type="project" value="RHEA"/>
</dbReference>
<dbReference type="InterPro" id="IPR036565">
    <property type="entry name" value="Mur-like_cat_sf"/>
</dbReference>
<evidence type="ECO:0000256" key="2">
    <source>
        <dbReference type="ARBA" id="ARBA00022598"/>
    </source>
</evidence>
<dbReference type="GO" id="GO:0009252">
    <property type="term" value="P:peptidoglycan biosynthetic process"/>
    <property type="evidence" value="ECO:0007669"/>
    <property type="project" value="UniProtKB-UniRule"/>
</dbReference>
<dbReference type="Pfam" id="PF01225">
    <property type="entry name" value="Mur_ligase"/>
    <property type="match status" value="1"/>
</dbReference>
<dbReference type="AlphaFoldDB" id="A0A0F7JVF5"/>
<reference evidence="15 16" key="1">
    <citation type="journal article" date="2015" name="Genome Announc.">
        <title>Complete Genome Sequence of Sedimenticola thiotaurini Strain SIP-G1, a Polyphosphate- and Polyhydroxyalkanoate-Accumulating Sulfur-Oxidizing Gammaproteobacterium Isolated from Salt Marsh Sediments.</title>
        <authorList>
            <person name="Flood B.E."/>
            <person name="Jones D.S."/>
            <person name="Bailey J.V."/>
        </authorList>
    </citation>
    <scope>NUCLEOTIDE SEQUENCE [LARGE SCALE GENOMIC DNA]</scope>
    <source>
        <strain evidence="15 16">SIP-G1</strain>
    </source>
</reference>
<dbReference type="GO" id="GO:0005737">
    <property type="term" value="C:cytoplasm"/>
    <property type="evidence" value="ECO:0007669"/>
    <property type="project" value="UniProtKB-SubCell"/>
</dbReference>
<evidence type="ECO:0000259" key="14">
    <source>
        <dbReference type="Pfam" id="PF08245"/>
    </source>
</evidence>
<feature type="domain" description="Mur ligase N-terminal catalytic" evidence="12">
    <location>
        <begin position="25"/>
        <end position="74"/>
    </location>
</feature>
<evidence type="ECO:0000256" key="10">
    <source>
        <dbReference type="HAMAP-Rule" id="MF_02019"/>
    </source>
</evidence>
<keyword evidence="9 10" id="KW-0961">Cell wall biogenesis/degradation</keyword>
<dbReference type="PANTHER" id="PTHR43024">
    <property type="entry name" value="UDP-N-ACETYLMURAMOYL-TRIPEPTIDE--D-ALANYL-D-ALANINE LIGASE"/>
    <property type="match status" value="1"/>
</dbReference>
<dbReference type="GO" id="GO:0005524">
    <property type="term" value="F:ATP binding"/>
    <property type="evidence" value="ECO:0007669"/>
    <property type="project" value="UniProtKB-UniRule"/>
</dbReference>
<dbReference type="EC" id="6.3.2.10" evidence="10 11"/>
<feature type="domain" description="Mur ligase central" evidence="14">
    <location>
        <begin position="105"/>
        <end position="296"/>
    </location>
</feature>
<dbReference type="SUPFAM" id="SSF53623">
    <property type="entry name" value="MurD-like peptide ligases, catalytic domain"/>
    <property type="match status" value="1"/>
</dbReference>
<keyword evidence="4 10" id="KW-0547">Nucleotide-binding</keyword>
<evidence type="ECO:0000256" key="1">
    <source>
        <dbReference type="ARBA" id="ARBA00022490"/>
    </source>
</evidence>
<proteinExistence type="inferred from homology"/>
<dbReference type="PANTHER" id="PTHR43024:SF1">
    <property type="entry name" value="UDP-N-ACETYLMURAMOYL-TRIPEPTIDE--D-ALANYL-D-ALANINE LIGASE"/>
    <property type="match status" value="1"/>
</dbReference>
<feature type="domain" description="Mur ligase C-terminal" evidence="13">
    <location>
        <begin position="318"/>
        <end position="436"/>
    </location>
</feature>
<dbReference type="Gene3D" id="3.40.1190.10">
    <property type="entry name" value="Mur-like, catalytic domain"/>
    <property type="match status" value="1"/>
</dbReference>
<comment type="similarity">
    <text evidence="10">Belongs to the MurCDEF family. MurF subfamily.</text>
</comment>
<keyword evidence="8 10" id="KW-0131">Cell cycle</keyword>
<keyword evidence="16" id="KW-1185">Reference proteome</keyword>
<dbReference type="InterPro" id="IPR005863">
    <property type="entry name" value="UDP-N-AcMur_synth"/>
</dbReference>
<dbReference type="KEGG" id="seds:AAY24_09450"/>
<comment type="pathway">
    <text evidence="10 11">Cell wall biogenesis; peptidoglycan biosynthesis.</text>
</comment>
<keyword evidence="2 10" id="KW-0436">Ligase</keyword>
<dbReference type="Pfam" id="PF08245">
    <property type="entry name" value="Mur_ligase_M"/>
    <property type="match status" value="1"/>
</dbReference>
<dbReference type="InterPro" id="IPR004101">
    <property type="entry name" value="Mur_ligase_C"/>
</dbReference>
<dbReference type="InterPro" id="IPR013221">
    <property type="entry name" value="Mur_ligase_cen"/>
</dbReference>
<comment type="subcellular location">
    <subcellularLocation>
        <location evidence="10 11">Cytoplasm</location>
    </subcellularLocation>
</comment>
<dbReference type="Gene3D" id="3.40.1390.10">
    <property type="entry name" value="MurE/MurF, N-terminal domain"/>
    <property type="match status" value="1"/>
</dbReference>
<evidence type="ECO:0000313" key="15">
    <source>
        <dbReference type="EMBL" id="AKH20541.1"/>
    </source>
</evidence>
<dbReference type="Gene3D" id="3.90.190.20">
    <property type="entry name" value="Mur ligase, C-terminal domain"/>
    <property type="match status" value="1"/>
</dbReference>
<evidence type="ECO:0000256" key="8">
    <source>
        <dbReference type="ARBA" id="ARBA00023306"/>
    </source>
</evidence>